<reference evidence="8 9" key="1">
    <citation type="journal article" date="2015" name="Proc. Natl. Acad. Sci. U.S.A.">
        <title>The resurrection genome of Boea hygrometrica: A blueprint for survival of dehydration.</title>
        <authorList>
            <person name="Xiao L."/>
            <person name="Yang G."/>
            <person name="Zhang L."/>
            <person name="Yang X."/>
            <person name="Zhao S."/>
            <person name="Ji Z."/>
            <person name="Zhou Q."/>
            <person name="Hu M."/>
            <person name="Wang Y."/>
            <person name="Chen M."/>
            <person name="Xu Y."/>
            <person name="Jin H."/>
            <person name="Xiao X."/>
            <person name="Hu G."/>
            <person name="Bao F."/>
            <person name="Hu Y."/>
            <person name="Wan P."/>
            <person name="Li L."/>
            <person name="Deng X."/>
            <person name="Kuang T."/>
            <person name="Xiang C."/>
            <person name="Zhu J.K."/>
            <person name="Oliver M.J."/>
            <person name="He Y."/>
        </authorList>
    </citation>
    <scope>NUCLEOTIDE SEQUENCE [LARGE SCALE GENOMIC DNA]</scope>
    <source>
        <strain evidence="9">cv. XS01</strain>
    </source>
</reference>
<keyword evidence="3" id="KW-0698">rRNA processing</keyword>
<dbReference type="InterPro" id="IPR013949">
    <property type="entry name" value="Utp6"/>
</dbReference>
<evidence type="ECO:0000256" key="2">
    <source>
        <dbReference type="ARBA" id="ARBA00010734"/>
    </source>
</evidence>
<organism evidence="8 9">
    <name type="scientific">Dorcoceras hygrometricum</name>
    <dbReference type="NCBI Taxonomy" id="472368"/>
    <lineage>
        <taxon>Eukaryota</taxon>
        <taxon>Viridiplantae</taxon>
        <taxon>Streptophyta</taxon>
        <taxon>Embryophyta</taxon>
        <taxon>Tracheophyta</taxon>
        <taxon>Spermatophyta</taxon>
        <taxon>Magnoliopsida</taxon>
        <taxon>eudicotyledons</taxon>
        <taxon>Gunneridae</taxon>
        <taxon>Pentapetalae</taxon>
        <taxon>asterids</taxon>
        <taxon>lamiids</taxon>
        <taxon>Lamiales</taxon>
        <taxon>Gesneriaceae</taxon>
        <taxon>Didymocarpoideae</taxon>
        <taxon>Trichosporeae</taxon>
        <taxon>Loxocarpinae</taxon>
        <taxon>Dorcoceras</taxon>
    </lineage>
</organism>
<dbReference type="InterPro" id="IPR011990">
    <property type="entry name" value="TPR-like_helical_dom_sf"/>
</dbReference>
<dbReference type="GO" id="GO:0034388">
    <property type="term" value="C:Pwp2p-containing subcomplex of 90S preribosome"/>
    <property type="evidence" value="ECO:0007669"/>
    <property type="project" value="TreeGrafter"/>
</dbReference>
<dbReference type="AlphaFoldDB" id="A0A2Z7AB09"/>
<sequence length="648" mass="74736">MADVVQFKLERMLDELDDLERRGLFSRREIAEIVKRRRKFEYRLKRPSPLKQDFLAYIDYEKNLESLRLLRKKSLSKNSGGKKLKKSVSDYAGVSRILETYRLATNRFKGDLELWFQYLEFCRARGNGRMKKALAQLVRFHPKVPGVWIYAAAWEFDRNLNVAAARSLMQNGLRACPTSEDLWIEYVRMELTYLNKLKARKVALGEDEGTLTRDQRAVDEKQWRDDNKELFMAFSEPEEYDKISALQDGESMGKVDVFREHGLNILQTVYNAAILALPTSFSLRTRLLEILEAINMPLSVDTRKKILDDMKKEFSKDPQYWDWLARVEIGGIKAMNPEQLGKAIQVYEEGLKYLPSASMFNVYVKFLMDAVSDERGGNRETNTFLNMHGHAIELVSHLETVFEKAENLCCMTEDLACLRVSFFLQLRKLDEAKRLVERLCSGKFSDAVHLWTLRLSLEMRYSQGMTLSPSKADQSYIFELLSNILKKVSILEAENIWLMGLQYFANQRHYFDKLVDTAVPLLTKYGGNDCGFSLSSTIVNFILQRDGIDSTRLMYKRFLALPHPGLAIYRKCIELEMNLASSGEKTALSNARKLYESALATYHQDTSLWQAYHSMEVKMGTSETAAAVHWRAMKVLKNCSSLVSSTNL</sequence>
<dbReference type="PANTHER" id="PTHR23271">
    <property type="entry name" value="HEPATOCELLULAR CARCINOMA-ASSOCIATED ANTIGEN 66"/>
    <property type="match status" value="1"/>
</dbReference>
<evidence type="ECO:0008006" key="10">
    <source>
        <dbReference type="Google" id="ProtNLM"/>
    </source>
</evidence>
<evidence type="ECO:0000256" key="4">
    <source>
        <dbReference type="ARBA" id="ARBA00022737"/>
    </source>
</evidence>
<feature type="domain" description="U3 small nucleolar RNA-associated protein 6 homolog C-terminal" evidence="7">
    <location>
        <begin position="343"/>
        <end position="636"/>
    </location>
</feature>
<dbReference type="PANTHER" id="PTHR23271:SF1">
    <property type="entry name" value="U3 SMALL NUCLEOLAR RNA-ASSOCIATED PROTEIN 6 HOMOLOG"/>
    <property type="match status" value="1"/>
</dbReference>
<evidence type="ECO:0000256" key="1">
    <source>
        <dbReference type="ARBA" id="ARBA00004604"/>
    </source>
</evidence>
<dbReference type="GO" id="GO:0000462">
    <property type="term" value="P:maturation of SSU-rRNA from tricistronic rRNA transcript (SSU-rRNA, 5.8S rRNA, LSU-rRNA)"/>
    <property type="evidence" value="ECO:0007669"/>
    <property type="project" value="InterPro"/>
</dbReference>
<name>A0A2Z7AB09_9LAMI</name>
<evidence type="ECO:0000256" key="5">
    <source>
        <dbReference type="ARBA" id="ARBA00023242"/>
    </source>
</evidence>
<dbReference type="InterPro" id="IPR055347">
    <property type="entry name" value="UTP6_N"/>
</dbReference>
<evidence type="ECO:0000256" key="3">
    <source>
        <dbReference type="ARBA" id="ARBA00022552"/>
    </source>
</evidence>
<dbReference type="InterPro" id="IPR056907">
    <property type="entry name" value="UTP6_C"/>
</dbReference>
<accession>A0A2Z7AB09</accession>
<dbReference type="Pfam" id="PF24892">
    <property type="entry name" value="UTP6_C"/>
    <property type="match status" value="1"/>
</dbReference>
<dbReference type="InterPro" id="IPR003107">
    <property type="entry name" value="HAT"/>
</dbReference>
<dbReference type="Gene3D" id="1.25.40.10">
    <property type="entry name" value="Tetratricopeptide repeat domain"/>
    <property type="match status" value="3"/>
</dbReference>
<dbReference type="Pfam" id="PF08640">
    <property type="entry name" value="U3_assoc_6"/>
    <property type="match status" value="1"/>
</dbReference>
<evidence type="ECO:0000259" key="7">
    <source>
        <dbReference type="Pfam" id="PF24892"/>
    </source>
</evidence>
<dbReference type="SUPFAM" id="SSF48452">
    <property type="entry name" value="TPR-like"/>
    <property type="match status" value="2"/>
</dbReference>
<feature type="domain" description="U3 small nucleolar RNA-associated protein 6 N-terminal" evidence="6">
    <location>
        <begin position="9"/>
        <end position="94"/>
    </location>
</feature>
<dbReference type="SMART" id="SM00386">
    <property type="entry name" value="HAT"/>
    <property type="match status" value="8"/>
</dbReference>
<keyword evidence="9" id="KW-1185">Reference proteome</keyword>
<keyword evidence="5" id="KW-0539">Nucleus</keyword>
<evidence type="ECO:0000313" key="9">
    <source>
        <dbReference type="Proteomes" id="UP000250235"/>
    </source>
</evidence>
<gene>
    <name evidence="8" type="ORF">F511_13281</name>
</gene>
<comment type="similarity">
    <text evidence="2">Belongs to the UTP6 family.</text>
</comment>
<keyword evidence="4" id="KW-0677">Repeat</keyword>
<dbReference type="GO" id="GO:0032040">
    <property type="term" value="C:small-subunit processome"/>
    <property type="evidence" value="ECO:0007669"/>
    <property type="project" value="TreeGrafter"/>
</dbReference>
<evidence type="ECO:0000313" key="8">
    <source>
        <dbReference type="EMBL" id="KZV16145.1"/>
    </source>
</evidence>
<comment type="subcellular location">
    <subcellularLocation>
        <location evidence="1">Nucleus</location>
        <location evidence="1">Nucleolus</location>
    </subcellularLocation>
</comment>
<dbReference type="OrthoDB" id="28112at2759"/>
<dbReference type="Proteomes" id="UP000250235">
    <property type="component" value="Unassembled WGS sequence"/>
</dbReference>
<dbReference type="GO" id="GO:0030515">
    <property type="term" value="F:snoRNA binding"/>
    <property type="evidence" value="ECO:0007669"/>
    <property type="project" value="InterPro"/>
</dbReference>
<proteinExistence type="inferred from homology"/>
<evidence type="ECO:0000259" key="6">
    <source>
        <dbReference type="Pfam" id="PF08640"/>
    </source>
</evidence>
<protein>
    <recommendedName>
        <fullName evidence="10">U3 small nucleolar RNA-associated protein 6</fullName>
    </recommendedName>
</protein>
<dbReference type="EMBL" id="KV019564">
    <property type="protein sequence ID" value="KZV16145.1"/>
    <property type="molecule type" value="Genomic_DNA"/>
</dbReference>